<feature type="compositionally biased region" description="Gly residues" evidence="1">
    <location>
        <begin position="100"/>
        <end position="115"/>
    </location>
</feature>
<dbReference type="OrthoDB" id="1436808at2759"/>
<dbReference type="EMBL" id="DF973179">
    <property type="protein sequence ID" value="GAU18181.1"/>
    <property type="molecule type" value="Genomic_DNA"/>
</dbReference>
<gene>
    <name evidence="3" type="ORF">TSUD_248820</name>
</gene>
<feature type="chain" id="PRO_5016266953" description="Nodule-specific Glycine Rich Peptide" evidence="2">
    <location>
        <begin position="23"/>
        <end position="158"/>
    </location>
</feature>
<sequence length="158" mass="17081">MKIKSFIFVLYLCALILIHGAAIELSKDGKQFGAIEESNTKIVVDRDAGLRRGGHIEDRGRGHVDAGAGIWGSWGSWRGWLEWTGFGGGSRGKDKPVGNEGSGGGAKNGRGGNGQGEQNRGRVQNERPKLGGQEGRDGENRATKERPWIPNTWPIPYS</sequence>
<accession>A0A2Z6LPB2</accession>
<evidence type="ECO:0008006" key="5">
    <source>
        <dbReference type="Google" id="ProtNLM"/>
    </source>
</evidence>
<evidence type="ECO:0000256" key="2">
    <source>
        <dbReference type="SAM" id="SignalP"/>
    </source>
</evidence>
<feature type="region of interest" description="Disordered" evidence="1">
    <location>
        <begin position="87"/>
        <end position="158"/>
    </location>
</feature>
<dbReference type="AlphaFoldDB" id="A0A2Z6LPB2"/>
<feature type="signal peptide" evidence="2">
    <location>
        <begin position="1"/>
        <end position="22"/>
    </location>
</feature>
<dbReference type="Proteomes" id="UP000242715">
    <property type="component" value="Unassembled WGS sequence"/>
</dbReference>
<proteinExistence type="predicted"/>
<organism evidence="3 4">
    <name type="scientific">Trifolium subterraneum</name>
    <name type="common">Subterranean clover</name>
    <dbReference type="NCBI Taxonomy" id="3900"/>
    <lineage>
        <taxon>Eukaryota</taxon>
        <taxon>Viridiplantae</taxon>
        <taxon>Streptophyta</taxon>
        <taxon>Embryophyta</taxon>
        <taxon>Tracheophyta</taxon>
        <taxon>Spermatophyta</taxon>
        <taxon>Magnoliopsida</taxon>
        <taxon>eudicotyledons</taxon>
        <taxon>Gunneridae</taxon>
        <taxon>Pentapetalae</taxon>
        <taxon>rosids</taxon>
        <taxon>fabids</taxon>
        <taxon>Fabales</taxon>
        <taxon>Fabaceae</taxon>
        <taxon>Papilionoideae</taxon>
        <taxon>50 kb inversion clade</taxon>
        <taxon>NPAAA clade</taxon>
        <taxon>Hologalegina</taxon>
        <taxon>IRL clade</taxon>
        <taxon>Trifolieae</taxon>
        <taxon>Trifolium</taxon>
    </lineage>
</organism>
<evidence type="ECO:0000256" key="1">
    <source>
        <dbReference type="SAM" id="MobiDB-lite"/>
    </source>
</evidence>
<reference evidence="4" key="1">
    <citation type="journal article" date="2017" name="Front. Plant Sci.">
        <title>Climate Clever Clovers: New Paradigm to Reduce the Environmental Footprint of Ruminants by Breeding Low Methanogenic Forages Utilizing Haplotype Variation.</title>
        <authorList>
            <person name="Kaur P."/>
            <person name="Appels R."/>
            <person name="Bayer P.E."/>
            <person name="Keeble-Gagnere G."/>
            <person name="Wang J."/>
            <person name="Hirakawa H."/>
            <person name="Shirasawa K."/>
            <person name="Vercoe P."/>
            <person name="Stefanova K."/>
            <person name="Durmic Z."/>
            <person name="Nichols P."/>
            <person name="Revell C."/>
            <person name="Isobe S.N."/>
            <person name="Edwards D."/>
            <person name="Erskine W."/>
        </authorList>
    </citation>
    <scope>NUCLEOTIDE SEQUENCE [LARGE SCALE GENOMIC DNA]</scope>
    <source>
        <strain evidence="4">cv. Daliak</strain>
    </source>
</reference>
<protein>
    <recommendedName>
        <fullName evidence="5">Nodule-specific Glycine Rich Peptide</fullName>
    </recommendedName>
</protein>
<keyword evidence="4" id="KW-1185">Reference proteome</keyword>
<feature type="compositionally biased region" description="Basic and acidic residues" evidence="1">
    <location>
        <begin position="119"/>
        <end position="147"/>
    </location>
</feature>
<evidence type="ECO:0000313" key="4">
    <source>
        <dbReference type="Proteomes" id="UP000242715"/>
    </source>
</evidence>
<evidence type="ECO:0000313" key="3">
    <source>
        <dbReference type="EMBL" id="GAU18181.1"/>
    </source>
</evidence>
<name>A0A2Z6LPB2_TRISU</name>
<keyword evidence="2" id="KW-0732">Signal</keyword>